<evidence type="ECO:0000313" key="1">
    <source>
        <dbReference type="EMBL" id="GIO47118.1"/>
    </source>
</evidence>
<proteinExistence type="predicted"/>
<evidence type="ECO:0000313" key="2">
    <source>
        <dbReference type="Proteomes" id="UP000682811"/>
    </source>
</evidence>
<keyword evidence="2" id="KW-1185">Reference proteome</keyword>
<dbReference type="Proteomes" id="UP000682811">
    <property type="component" value="Unassembled WGS sequence"/>
</dbReference>
<organism evidence="1 2">
    <name type="scientific">Paenibacillus azoreducens</name>
    <dbReference type="NCBI Taxonomy" id="116718"/>
    <lineage>
        <taxon>Bacteria</taxon>
        <taxon>Bacillati</taxon>
        <taxon>Bacillota</taxon>
        <taxon>Bacilli</taxon>
        <taxon>Bacillales</taxon>
        <taxon>Paenibacillaceae</taxon>
        <taxon>Paenibacillus</taxon>
    </lineage>
</organism>
<name>A0A919YDB1_9BACL</name>
<dbReference type="EMBL" id="BORT01000006">
    <property type="protein sequence ID" value="GIO47118.1"/>
    <property type="molecule type" value="Genomic_DNA"/>
</dbReference>
<gene>
    <name evidence="1" type="ORF">J34TS1_18830</name>
</gene>
<sequence length="60" mass="6881">MTVVFLAVSEAFSLKFISSDILKKSHPHQSDYDHTEIQRFVNYFSTLMNETSIVLTITAK</sequence>
<reference evidence="1 2" key="1">
    <citation type="submission" date="2021-03" db="EMBL/GenBank/DDBJ databases">
        <title>Antimicrobial resistance genes in bacteria isolated from Japanese honey, and their potential for conferring macrolide and lincosamide resistance in the American foulbrood pathogen Paenibacillus larvae.</title>
        <authorList>
            <person name="Okamoto M."/>
            <person name="Kumagai M."/>
            <person name="Kanamori H."/>
            <person name="Takamatsu D."/>
        </authorList>
    </citation>
    <scope>NUCLEOTIDE SEQUENCE [LARGE SCALE GENOMIC DNA]</scope>
    <source>
        <strain evidence="1 2">J34TS1</strain>
    </source>
</reference>
<protein>
    <submittedName>
        <fullName evidence="1">Uncharacterized protein</fullName>
    </submittedName>
</protein>
<dbReference type="AlphaFoldDB" id="A0A919YDB1"/>
<accession>A0A919YDB1</accession>
<comment type="caution">
    <text evidence="1">The sequence shown here is derived from an EMBL/GenBank/DDBJ whole genome shotgun (WGS) entry which is preliminary data.</text>
</comment>